<name>K5XBA5_PHACS</name>
<dbReference type="HOGENOM" id="CLU_713916_0_0_1"/>
<protein>
    <submittedName>
        <fullName evidence="2">Uncharacterized protein</fullName>
    </submittedName>
</protein>
<dbReference type="KEGG" id="pco:PHACADRAFT_203486"/>
<dbReference type="InParanoid" id="K5XBA5"/>
<evidence type="ECO:0000313" key="3">
    <source>
        <dbReference type="Proteomes" id="UP000008370"/>
    </source>
</evidence>
<organism evidence="2 3">
    <name type="scientific">Phanerochaete carnosa (strain HHB-10118-sp)</name>
    <name type="common">White-rot fungus</name>
    <name type="synonym">Peniophora carnosa</name>
    <dbReference type="NCBI Taxonomy" id="650164"/>
    <lineage>
        <taxon>Eukaryota</taxon>
        <taxon>Fungi</taxon>
        <taxon>Dikarya</taxon>
        <taxon>Basidiomycota</taxon>
        <taxon>Agaricomycotina</taxon>
        <taxon>Agaricomycetes</taxon>
        <taxon>Polyporales</taxon>
        <taxon>Phanerochaetaceae</taxon>
        <taxon>Phanerochaete</taxon>
    </lineage>
</organism>
<feature type="region of interest" description="Disordered" evidence="1">
    <location>
        <begin position="270"/>
        <end position="314"/>
    </location>
</feature>
<reference evidence="2 3" key="1">
    <citation type="journal article" date="2012" name="BMC Genomics">
        <title>Comparative genomics of the white-rot fungi, Phanerochaete carnosa and P. chrysosporium, to elucidate the genetic basis of the distinct wood types they colonize.</title>
        <authorList>
            <person name="Suzuki H."/>
            <person name="MacDonald J."/>
            <person name="Syed K."/>
            <person name="Salamov A."/>
            <person name="Hori C."/>
            <person name="Aerts A."/>
            <person name="Henrissat B."/>
            <person name="Wiebenga A."/>
            <person name="vanKuyk P.A."/>
            <person name="Barry K."/>
            <person name="Lindquist E."/>
            <person name="LaButti K."/>
            <person name="Lapidus A."/>
            <person name="Lucas S."/>
            <person name="Coutinho P."/>
            <person name="Gong Y."/>
            <person name="Samejima M."/>
            <person name="Mahadevan R."/>
            <person name="Abou-Zaid M."/>
            <person name="de Vries R.P."/>
            <person name="Igarashi K."/>
            <person name="Yadav J.S."/>
            <person name="Grigoriev I.V."/>
            <person name="Master E.R."/>
        </authorList>
    </citation>
    <scope>NUCLEOTIDE SEQUENCE [LARGE SCALE GENOMIC DNA]</scope>
    <source>
        <strain evidence="2 3">HHB-10118-sp</strain>
    </source>
</reference>
<feature type="region of interest" description="Disordered" evidence="1">
    <location>
        <begin position="61"/>
        <end position="204"/>
    </location>
</feature>
<feature type="compositionally biased region" description="Acidic residues" evidence="1">
    <location>
        <begin position="123"/>
        <end position="146"/>
    </location>
</feature>
<sequence length="387" mass="42069">MLKNLTSSLLIAMLTSRQRRALQTQFNKSGNLPPWALEYEDGEELGSEFVEWAKKVKEETYEENIDGHIGVSSDEEGGDEEDNSHSGHTSTNPEDEGKTAPKTGTFTNITVDVDDGHWSAGEAIDDDDEADSYDDEDEDDVFDELNGDNKAGPGGPATSNAIVASGDPTDGESLCDASDKENHRPDENTNSSAFNDDSDVGGYLSDAENMQVSIPPPACRTYIKPGNEEAYIDGIDYQARQKQTTRSPLSMLVGQVNTPNIDNAEEVVTSEEAHIPTNDLETDNNAPVDAASDSGYSAGTDDVGNASDSASTDTEDRLAAIASSMHRSFQTRMKMLQLMSQHCLGRAGADQKRKRDEDDEDEGFDHLPPGSRQRKITKRECGEESLE</sequence>
<evidence type="ECO:0000256" key="1">
    <source>
        <dbReference type="SAM" id="MobiDB-lite"/>
    </source>
</evidence>
<feature type="region of interest" description="Disordered" evidence="1">
    <location>
        <begin position="344"/>
        <end position="387"/>
    </location>
</feature>
<dbReference type="Proteomes" id="UP000008370">
    <property type="component" value="Unassembled WGS sequence"/>
</dbReference>
<proteinExistence type="predicted"/>
<accession>K5XBA5</accession>
<feature type="compositionally biased region" description="Acidic residues" evidence="1">
    <location>
        <begin position="73"/>
        <end position="82"/>
    </location>
</feature>
<evidence type="ECO:0000313" key="2">
    <source>
        <dbReference type="EMBL" id="EKM60237.1"/>
    </source>
</evidence>
<dbReference type="RefSeq" id="XP_007389710.1">
    <property type="nucleotide sequence ID" value="XM_007389648.1"/>
</dbReference>
<feature type="compositionally biased region" description="Basic and acidic residues" evidence="1">
    <location>
        <begin position="177"/>
        <end position="187"/>
    </location>
</feature>
<keyword evidence="3" id="KW-1185">Reference proteome</keyword>
<dbReference type="GeneID" id="18912173"/>
<feature type="compositionally biased region" description="Basic and acidic residues" evidence="1">
    <location>
        <begin position="378"/>
        <end position="387"/>
    </location>
</feature>
<dbReference type="AlphaFoldDB" id="K5XBA5"/>
<dbReference type="EMBL" id="JH930468">
    <property type="protein sequence ID" value="EKM60237.1"/>
    <property type="molecule type" value="Genomic_DNA"/>
</dbReference>
<gene>
    <name evidence="2" type="ORF">PHACADRAFT_203486</name>
</gene>